<accession>A0A380GWG8</accession>
<gene>
    <name evidence="10" type="ORF">NCTC11807_00156</name>
</gene>
<evidence type="ECO:0000256" key="3">
    <source>
        <dbReference type="ARBA" id="ARBA00023001"/>
    </source>
</evidence>
<dbReference type="GO" id="GO:0008422">
    <property type="term" value="F:beta-glucosidase activity"/>
    <property type="evidence" value="ECO:0007669"/>
    <property type="project" value="TreeGrafter"/>
</dbReference>
<name>A0A380GWG8_9STAP</name>
<evidence type="ECO:0000259" key="9">
    <source>
        <dbReference type="Pfam" id="PF00150"/>
    </source>
</evidence>
<comment type="similarity">
    <text evidence="1 7">Belongs to the glycosyl hydrolase 5 (cellulase A) family.</text>
</comment>
<reference evidence="10 11" key="1">
    <citation type="submission" date="2018-06" db="EMBL/GenBank/DDBJ databases">
        <authorList>
            <consortium name="Pathogen Informatics"/>
            <person name="Doyle S."/>
        </authorList>
    </citation>
    <scope>NUCLEOTIDE SEQUENCE [LARGE SCALE GENOMIC DNA]</scope>
    <source>
        <strain evidence="10 11">NCTC11807</strain>
    </source>
</reference>
<dbReference type="Gene3D" id="3.20.20.80">
    <property type="entry name" value="Glycosidases"/>
    <property type="match status" value="1"/>
</dbReference>
<feature type="region of interest" description="Disordered" evidence="8">
    <location>
        <begin position="97"/>
        <end position="117"/>
    </location>
</feature>
<organism evidence="10 11">
    <name type="scientific">Staphylococcus saccharolyticus</name>
    <dbReference type="NCBI Taxonomy" id="33028"/>
    <lineage>
        <taxon>Bacteria</taxon>
        <taxon>Bacillati</taxon>
        <taxon>Bacillota</taxon>
        <taxon>Bacilli</taxon>
        <taxon>Bacillales</taxon>
        <taxon>Staphylococcaceae</taxon>
        <taxon>Staphylococcus</taxon>
    </lineage>
</organism>
<dbReference type="AlphaFoldDB" id="A0A380GWG8"/>
<dbReference type="InterPro" id="IPR001547">
    <property type="entry name" value="Glyco_hydro_5"/>
</dbReference>
<dbReference type="SUPFAM" id="SSF51445">
    <property type="entry name" value="(Trans)glycosidases"/>
    <property type="match status" value="1"/>
</dbReference>
<sequence length="332" mass="37575">MKDALDEKYGPKEAKKKLNTYADNRWTDEDFQNVKDIGMNTIRLPLNYINLTNYKKGMNPDDVKITSHSFDEVDKFIQKAKAHGLYVIIDFHGAPNSQNGTEHSADKNGGSTGLGHFWDDNNAQGKAKEILYNVANHYKNENAVAGYDILNEPKGVNKGTSDKQVKNFYKEAVKSIRDTGDKHIIFLEAVWNPSNLEDPSFYNDTAHNLVYEYHNYATSQDSSVKHSFNEKFNNIENSNYNVPSYLGEFNTQSMEGGPSAKDGDLKYILDRANKDNMSWTFWNYDVQGGGKWGAYKYDHINENPDSPDFGKKSGQQPNNPNYDTLKNGASSN</sequence>
<protein>
    <submittedName>
        <fullName evidence="10">Endoglucanase E1</fullName>
        <ecNumber evidence="10">3.2.1.4</ecNumber>
    </submittedName>
</protein>
<dbReference type="GO" id="GO:0030245">
    <property type="term" value="P:cellulose catabolic process"/>
    <property type="evidence" value="ECO:0007669"/>
    <property type="project" value="UniProtKB-KW"/>
</dbReference>
<keyword evidence="4" id="KW-0119">Carbohydrate metabolism</keyword>
<evidence type="ECO:0000313" key="10">
    <source>
        <dbReference type="EMBL" id="SUM67263.1"/>
    </source>
</evidence>
<keyword evidence="3" id="KW-0136">Cellulose degradation</keyword>
<evidence type="ECO:0000256" key="7">
    <source>
        <dbReference type="RuleBase" id="RU361153"/>
    </source>
</evidence>
<dbReference type="EMBL" id="UHDZ01000001">
    <property type="protein sequence ID" value="SUM67263.1"/>
    <property type="molecule type" value="Genomic_DNA"/>
</dbReference>
<keyword evidence="5 7" id="KW-0326">Glycosidase</keyword>
<evidence type="ECO:0000313" key="11">
    <source>
        <dbReference type="Proteomes" id="UP000255425"/>
    </source>
</evidence>
<evidence type="ECO:0000256" key="1">
    <source>
        <dbReference type="ARBA" id="ARBA00005641"/>
    </source>
</evidence>
<feature type="compositionally biased region" description="Polar residues" evidence="8">
    <location>
        <begin position="313"/>
        <end position="332"/>
    </location>
</feature>
<evidence type="ECO:0000256" key="4">
    <source>
        <dbReference type="ARBA" id="ARBA00023277"/>
    </source>
</evidence>
<dbReference type="GO" id="GO:0009986">
    <property type="term" value="C:cell surface"/>
    <property type="evidence" value="ECO:0007669"/>
    <property type="project" value="TreeGrafter"/>
</dbReference>
<dbReference type="GO" id="GO:0005576">
    <property type="term" value="C:extracellular region"/>
    <property type="evidence" value="ECO:0007669"/>
    <property type="project" value="TreeGrafter"/>
</dbReference>
<dbReference type="EC" id="3.2.1.4" evidence="10"/>
<keyword evidence="2 7" id="KW-0378">Hydrolase</keyword>
<dbReference type="PANTHER" id="PTHR31297">
    <property type="entry name" value="GLUCAN ENDO-1,6-BETA-GLUCOSIDASE B"/>
    <property type="match status" value="1"/>
</dbReference>
<evidence type="ECO:0000256" key="8">
    <source>
        <dbReference type="SAM" id="MobiDB-lite"/>
    </source>
</evidence>
<dbReference type="GeneID" id="63935289"/>
<keyword evidence="11" id="KW-1185">Reference proteome</keyword>
<dbReference type="InterPro" id="IPR017853">
    <property type="entry name" value="GH"/>
</dbReference>
<dbReference type="Pfam" id="PF00150">
    <property type="entry name" value="Cellulase"/>
    <property type="match status" value="1"/>
</dbReference>
<dbReference type="RefSeq" id="WP_232619725.1">
    <property type="nucleotide sequence ID" value="NZ_CP066042.1"/>
</dbReference>
<dbReference type="GO" id="GO:0008810">
    <property type="term" value="F:cellulase activity"/>
    <property type="evidence" value="ECO:0007669"/>
    <property type="project" value="UniProtKB-EC"/>
</dbReference>
<evidence type="ECO:0000256" key="6">
    <source>
        <dbReference type="ARBA" id="ARBA00023326"/>
    </source>
</evidence>
<feature type="domain" description="Glycoside hydrolase family 5" evidence="9">
    <location>
        <begin position="26"/>
        <end position="285"/>
    </location>
</feature>
<dbReference type="InterPro" id="IPR050386">
    <property type="entry name" value="Glycosyl_hydrolase_5"/>
</dbReference>
<dbReference type="Proteomes" id="UP000255425">
    <property type="component" value="Unassembled WGS sequence"/>
</dbReference>
<evidence type="ECO:0000256" key="2">
    <source>
        <dbReference type="ARBA" id="ARBA00022801"/>
    </source>
</evidence>
<feature type="region of interest" description="Disordered" evidence="8">
    <location>
        <begin position="303"/>
        <end position="332"/>
    </location>
</feature>
<proteinExistence type="inferred from homology"/>
<dbReference type="PANTHER" id="PTHR31297:SF41">
    <property type="entry name" value="ENDOGLUCANASE, PUTATIVE (AFU_ORTHOLOGUE AFUA_5G01830)-RELATED"/>
    <property type="match status" value="1"/>
</dbReference>
<keyword evidence="6" id="KW-0624">Polysaccharide degradation</keyword>
<evidence type="ECO:0000256" key="5">
    <source>
        <dbReference type="ARBA" id="ARBA00023295"/>
    </source>
</evidence>